<evidence type="ECO:0000313" key="1">
    <source>
        <dbReference type="EMBL" id="ULT80632.1"/>
    </source>
</evidence>
<gene>
    <name evidence="1" type="ORF">L3Y34_010886</name>
</gene>
<accession>A0AAE8ZRE3</accession>
<proteinExistence type="predicted"/>
<dbReference type="AlphaFoldDB" id="A0AAE8ZRE3"/>
<reference evidence="1 2" key="1">
    <citation type="submission" date="2022-05" db="EMBL/GenBank/DDBJ databases">
        <title>Chromosome-level reference genomes for two strains of Caenorhabditis briggsae: an improved platform for comparative genomics.</title>
        <authorList>
            <person name="Stevens L."/>
            <person name="Andersen E.C."/>
        </authorList>
    </citation>
    <scope>NUCLEOTIDE SEQUENCE [LARGE SCALE GENOMIC DNA]</scope>
    <source>
        <strain evidence="1">QX1410_ONT</strain>
        <tissue evidence="1">Whole-organism</tissue>
    </source>
</reference>
<organism evidence="1 2">
    <name type="scientific">Caenorhabditis briggsae</name>
    <dbReference type="NCBI Taxonomy" id="6238"/>
    <lineage>
        <taxon>Eukaryota</taxon>
        <taxon>Metazoa</taxon>
        <taxon>Ecdysozoa</taxon>
        <taxon>Nematoda</taxon>
        <taxon>Chromadorea</taxon>
        <taxon>Rhabditida</taxon>
        <taxon>Rhabditina</taxon>
        <taxon>Rhabditomorpha</taxon>
        <taxon>Rhabditoidea</taxon>
        <taxon>Rhabditidae</taxon>
        <taxon>Peloderinae</taxon>
        <taxon>Caenorhabditis</taxon>
    </lineage>
</organism>
<dbReference type="EMBL" id="CP090896">
    <property type="protein sequence ID" value="ULT80632.1"/>
    <property type="molecule type" value="Genomic_DNA"/>
</dbReference>
<sequence length="99" mass="11550">MPRSSVDENMLHVDWNEEAARIRAMENRTGSVGDCTKLASYRSNKPGFFRRRSTRRRISNAQRLADLGDFINTRLPMGKHQYEKRKRVSVCVNSNYWSA</sequence>
<evidence type="ECO:0000313" key="2">
    <source>
        <dbReference type="Proteomes" id="UP000827892"/>
    </source>
</evidence>
<dbReference type="Proteomes" id="UP000827892">
    <property type="component" value="Chromosome X"/>
</dbReference>
<name>A0AAE8ZRE3_CAEBR</name>
<protein>
    <submittedName>
        <fullName evidence="1">Uncharacterized protein</fullName>
    </submittedName>
</protein>